<dbReference type="AlphaFoldDB" id="A0AA41VL97"/>
<dbReference type="PANTHER" id="PTHR31719">
    <property type="entry name" value="NAC TRANSCRIPTION FACTOR 56"/>
    <property type="match status" value="1"/>
</dbReference>
<feature type="domain" description="NAC" evidence="5">
    <location>
        <begin position="3"/>
        <end position="144"/>
    </location>
</feature>
<reference evidence="6" key="1">
    <citation type="submission" date="2022-03" db="EMBL/GenBank/DDBJ databases">
        <title>A functionally conserved STORR gene fusion in Papaver species that diverged 16.8 million years ago.</title>
        <authorList>
            <person name="Catania T."/>
        </authorList>
    </citation>
    <scope>NUCLEOTIDE SEQUENCE</scope>
    <source>
        <strain evidence="6">S-191538</strain>
    </source>
</reference>
<dbReference type="SUPFAM" id="SSF101941">
    <property type="entry name" value="NAC domain"/>
    <property type="match status" value="1"/>
</dbReference>
<dbReference type="Pfam" id="PF02365">
    <property type="entry name" value="NAM"/>
    <property type="match status" value="1"/>
</dbReference>
<proteinExistence type="predicted"/>
<evidence type="ECO:0000313" key="6">
    <source>
        <dbReference type="EMBL" id="MCL7043219.1"/>
    </source>
</evidence>
<keyword evidence="7" id="KW-1185">Reference proteome</keyword>
<protein>
    <recommendedName>
        <fullName evidence="5">NAC domain-containing protein</fullName>
    </recommendedName>
</protein>
<dbReference type="EMBL" id="JAJJMA010244244">
    <property type="protein sequence ID" value="MCL7043219.1"/>
    <property type="molecule type" value="Genomic_DNA"/>
</dbReference>
<evidence type="ECO:0000259" key="5">
    <source>
        <dbReference type="PROSITE" id="PS51005"/>
    </source>
</evidence>
<sequence length="148" mass="17093">MRIPSGFVFAPTKVELLYHYLYPKIMNPGFIFGVPSIREANIYQCHPQQLLEGTEEDSAYFFTRITRKGGKASRTVGGYGYWRISTTDSIEEGGAKVGEKNTLAFYTGFQSDKKKNKTNWLMQEYSFCKERNGEEWVVCRIYLKKGKK</sequence>
<keyword evidence="2" id="KW-0238">DNA-binding</keyword>
<keyword evidence="3" id="KW-0804">Transcription</keyword>
<evidence type="ECO:0000256" key="3">
    <source>
        <dbReference type="ARBA" id="ARBA00023163"/>
    </source>
</evidence>
<evidence type="ECO:0000313" key="7">
    <source>
        <dbReference type="Proteomes" id="UP001177140"/>
    </source>
</evidence>
<dbReference type="GO" id="GO:0003677">
    <property type="term" value="F:DNA binding"/>
    <property type="evidence" value="ECO:0007669"/>
    <property type="project" value="UniProtKB-KW"/>
</dbReference>
<keyword evidence="1" id="KW-0805">Transcription regulation</keyword>
<gene>
    <name evidence="6" type="ORF">MKW94_011048</name>
</gene>
<accession>A0AA41VL97</accession>
<keyword evidence="4" id="KW-0539">Nucleus</keyword>
<dbReference type="Proteomes" id="UP001177140">
    <property type="component" value="Unassembled WGS sequence"/>
</dbReference>
<dbReference type="InterPro" id="IPR003441">
    <property type="entry name" value="NAC-dom"/>
</dbReference>
<evidence type="ECO:0000256" key="2">
    <source>
        <dbReference type="ARBA" id="ARBA00023125"/>
    </source>
</evidence>
<dbReference type="GO" id="GO:0006355">
    <property type="term" value="P:regulation of DNA-templated transcription"/>
    <property type="evidence" value="ECO:0007669"/>
    <property type="project" value="InterPro"/>
</dbReference>
<organism evidence="6 7">
    <name type="scientific">Papaver nudicaule</name>
    <name type="common">Iceland poppy</name>
    <dbReference type="NCBI Taxonomy" id="74823"/>
    <lineage>
        <taxon>Eukaryota</taxon>
        <taxon>Viridiplantae</taxon>
        <taxon>Streptophyta</taxon>
        <taxon>Embryophyta</taxon>
        <taxon>Tracheophyta</taxon>
        <taxon>Spermatophyta</taxon>
        <taxon>Magnoliopsida</taxon>
        <taxon>Ranunculales</taxon>
        <taxon>Papaveraceae</taxon>
        <taxon>Papaveroideae</taxon>
        <taxon>Papaver</taxon>
    </lineage>
</organism>
<dbReference type="InterPro" id="IPR036093">
    <property type="entry name" value="NAC_dom_sf"/>
</dbReference>
<evidence type="ECO:0000256" key="4">
    <source>
        <dbReference type="ARBA" id="ARBA00023242"/>
    </source>
</evidence>
<dbReference type="PANTHER" id="PTHR31719:SF94">
    <property type="entry name" value="PROTEIN ATAF2"/>
    <property type="match status" value="1"/>
</dbReference>
<dbReference type="PROSITE" id="PS51005">
    <property type="entry name" value="NAC"/>
    <property type="match status" value="1"/>
</dbReference>
<dbReference type="Gene3D" id="2.170.150.80">
    <property type="entry name" value="NAC domain"/>
    <property type="match status" value="1"/>
</dbReference>
<evidence type="ECO:0000256" key="1">
    <source>
        <dbReference type="ARBA" id="ARBA00023015"/>
    </source>
</evidence>
<name>A0AA41VL97_PAPNU</name>
<comment type="caution">
    <text evidence="6">The sequence shown here is derived from an EMBL/GenBank/DDBJ whole genome shotgun (WGS) entry which is preliminary data.</text>
</comment>